<proteinExistence type="predicted"/>
<evidence type="ECO:0000313" key="2">
    <source>
        <dbReference type="EMBL" id="ETA66676.1"/>
    </source>
</evidence>
<reference evidence="2 3" key="1">
    <citation type="submission" date="2013-08" db="EMBL/GenBank/DDBJ databases">
        <authorList>
            <consortium name="DOE Joint Genome Institute"/>
            <person name="Eisen J."/>
            <person name="Huntemann M."/>
            <person name="Han J."/>
            <person name="Chen A."/>
            <person name="Kyrpides N."/>
            <person name="Mavromatis K."/>
            <person name="Markowitz V."/>
            <person name="Palaniappan K."/>
            <person name="Ivanova N."/>
            <person name="Schaumberg A."/>
            <person name="Pati A."/>
            <person name="Liolios K."/>
            <person name="Nordberg H.P."/>
            <person name="Cantor M.N."/>
            <person name="Hua S.X."/>
            <person name="Woyke T."/>
        </authorList>
    </citation>
    <scope>NUCLEOTIDE SEQUENCE [LARGE SCALE GENOMIC DNA]</scope>
    <source>
        <strain evidence="2 3">DSM 2278</strain>
    </source>
</reference>
<comment type="caution">
    <text evidence="2">The sequence shown here is derived from an EMBL/GenBank/DDBJ whole genome shotgun (WGS) entry which is preliminary data.</text>
</comment>
<feature type="transmembrane region" description="Helical" evidence="1">
    <location>
        <begin position="215"/>
        <end position="232"/>
    </location>
</feature>
<dbReference type="Proteomes" id="UP000019483">
    <property type="component" value="Unassembled WGS sequence"/>
</dbReference>
<dbReference type="OrthoDB" id="136081at2157"/>
<accession>W9DTC6</accession>
<protein>
    <submittedName>
        <fullName evidence="2">Uncharacterized protein</fullName>
    </submittedName>
</protein>
<keyword evidence="1" id="KW-1133">Transmembrane helix</keyword>
<dbReference type="STRING" id="1090322.MettiDRAFT_0075"/>
<dbReference type="AlphaFoldDB" id="W9DTC6"/>
<gene>
    <name evidence="2" type="ORF">MettiDRAFT_0075</name>
</gene>
<name>W9DTC6_METTI</name>
<organism evidence="2 3">
    <name type="scientific">Methanolobus tindarius DSM 2278</name>
    <dbReference type="NCBI Taxonomy" id="1090322"/>
    <lineage>
        <taxon>Archaea</taxon>
        <taxon>Methanobacteriati</taxon>
        <taxon>Methanobacteriota</taxon>
        <taxon>Stenosarchaea group</taxon>
        <taxon>Methanomicrobia</taxon>
        <taxon>Methanosarcinales</taxon>
        <taxon>Methanosarcinaceae</taxon>
        <taxon>Methanolobus</taxon>
    </lineage>
</organism>
<keyword evidence="3" id="KW-1185">Reference proteome</keyword>
<keyword evidence="1" id="KW-0812">Transmembrane</keyword>
<dbReference type="EMBL" id="AZAJ01000001">
    <property type="protein sequence ID" value="ETA66676.1"/>
    <property type="molecule type" value="Genomic_DNA"/>
</dbReference>
<keyword evidence="1" id="KW-0472">Membrane</keyword>
<evidence type="ECO:0000256" key="1">
    <source>
        <dbReference type="SAM" id="Phobius"/>
    </source>
</evidence>
<sequence length="233" mass="26288">MKKRKTIFLAMVLFLLVQLSGFSSGYTMNSTSDNPPEQLQIPDYGQYILNDLENDSSVIAVMGEIPEIKQDEKKEEWLQQLDRCINQSSNELHLQMKENGGLLLGYGYHIYGYIVIDIDSDQKERVDDDVINDLYMMVNTNWINQSVSNVPVVFRWSITKNDDAVDDSIELDPVDSGMIVGEEINQTNNTNLLGGDENITNETGIDDISSKTTPGFTLFLLILCLCFVILLNS</sequence>
<evidence type="ECO:0000313" key="3">
    <source>
        <dbReference type="Proteomes" id="UP000019483"/>
    </source>
</evidence>
<dbReference type="RefSeq" id="WP_023843813.1">
    <property type="nucleotide sequence ID" value="NZ_AZAJ01000001.1"/>
</dbReference>